<evidence type="ECO:0000313" key="5">
    <source>
        <dbReference type="Proteomes" id="UP000694941"/>
    </source>
</evidence>
<evidence type="ECO:0000256" key="3">
    <source>
        <dbReference type="ARBA" id="ARBA00022525"/>
    </source>
</evidence>
<protein>
    <submittedName>
        <fullName evidence="6">Hemagglutinin/amebocyte aggregation factor-like</fullName>
    </submittedName>
</protein>
<dbReference type="Pfam" id="PF14704">
    <property type="entry name" value="DERM"/>
    <property type="match status" value="1"/>
</dbReference>
<accession>A0ABM1THN1</accession>
<evidence type="ECO:0000256" key="2">
    <source>
        <dbReference type="ARBA" id="ARBA00008712"/>
    </source>
</evidence>
<dbReference type="Proteomes" id="UP000694941">
    <property type="component" value="Unplaced"/>
</dbReference>
<proteinExistence type="inferred from homology"/>
<comment type="subcellular location">
    <subcellularLocation>
        <location evidence="1">Secreted</location>
    </subcellularLocation>
</comment>
<feature type="non-terminal residue" evidence="6">
    <location>
        <position position="1"/>
    </location>
</feature>
<dbReference type="PANTHER" id="PTHR15040">
    <property type="entry name" value="DERMATOPONTIN-RELATED"/>
    <property type="match status" value="1"/>
</dbReference>
<keyword evidence="4" id="KW-1015">Disulfide bond</keyword>
<keyword evidence="3" id="KW-0964">Secreted</keyword>
<keyword evidence="5" id="KW-1185">Reference proteome</keyword>
<comment type="similarity">
    <text evidence="2">Belongs to the dermatopontin family.</text>
</comment>
<sequence length="129" mass="15777">IHSNHHEDRRWSFVCERTFQDPLCYFTNYVNDWDYLIHFTCGNGEAIAGFSSYHNNTTQDRKWKIYCCKDKNKCTDNNTCTWTEYVNYWDGDLFYNVPRDYVLTGVISEHNNQVQDRRWKYQHCQLKFF</sequence>
<dbReference type="PANTHER" id="PTHR15040:SF3">
    <property type="entry name" value="SI:DKEY-14D8.6-RELATED"/>
    <property type="match status" value="1"/>
</dbReference>
<evidence type="ECO:0000256" key="1">
    <source>
        <dbReference type="ARBA" id="ARBA00004613"/>
    </source>
</evidence>
<dbReference type="InterPro" id="IPR026645">
    <property type="entry name" value="Dermatopontin"/>
</dbReference>
<name>A0ABM1THN1_LIMPO</name>
<evidence type="ECO:0000313" key="6">
    <source>
        <dbReference type="RefSeq" id="XP_022255387.1"/>
    </source>
</evidence>
<organism evidence="5 6">
    <name type="scientific">Limulus polyphemus</name>
    <name type="common">Atlantic horseshoe crab</name>
    <dbReference type="NCBI Taxonomy" id="6850"/>
    <lineage>
        <taxon>Eukaryota</taxon>
        <taxon>Metazoa</taxon>
        <taxon>Ecdysozoa</taxon>
        <taxon>Arthropoda</taxon>
        <taxon>Chelicerata</taxon>
        <taxon>Merostomata</taxon>
        <taxon>Xiphosura</taxon>
        <taxon>Limulidae</taxon>
        <taxon>Limulus</taxon>
    </lineage>
</organism>
<evidence type="ECO:0000256" key="4">
    <source>
        <dbReference type="ARBA" id="ARBA00023157"/>
    </source>
</evidence>
<dbReference type="GeneID" id="106471059"/>
<dbReference type="RefSeq" id="XP_022255387.1">
    <property type="nucleotide sequence ID" value="XM_022399679.1"/>
</dbReference>
<gene>
    <name evidence="6" type="primary">LOC106471059</name>
</gene>
<reference evidence="6" key="1">
    <citation type="submission" date="2025-08" db="UniProtKB">
        <authorList>
            <consortium name="RefSeq"/>
        </authorList>
    </citation>
    <scope>IDENTIFICATION</scope>
    <source>
        <tissue evidence="6">Muscle</tissue>
    </source>
</reference>